<gene>
    <name evidence="1" type="ORF">DERYTH_LOCUS11451</name>
</gene>
<accession>A0A9N9EH44</accession>
<dbReference type="EMBL" id="CAJVPY010007082">
    <property type="protein sequence ID" value="CAG8674777.1"/>
    <property type="molecule type" value="Genomic_DNA"/>
</dbReference>
<comment type="caution">
    <text evidence="1">The sequence shown here is derived from an EMBL/GenBank/DDBJ whole genome shotgun (WGS) entry which is preliminary data.</text>
</comment>
<sequence length="72" mass="8273">MKNIVEHEYVKKKKKLVVDDVDDVVVAGMVIEAEPIGWYIYPLVPEYPTFVSKLEPKFPEENPLVVVVVMEV</sequence>
<dbReference type="Proteomes" id="UP000789405">
    <property type="component" value="Unassembled WGS sequence"/>
</dbReference>
<reference evidence="1" key="1">
    <citation type="submission" date="2021-06" db="EMBL/GenBank/DDBJ databases">
        <authorList>
            <person name="Kallberg Y."/>
            <person name="Tangrot J."/>
            <person name="Rosling A."/>
        </authorList>
    </citation>
    <scope>NUCLEOTIDE SEQUENCE</scope>
    <source>
        <strain evidence="1">MA453B</strain>
    </source>
</reference>
<protein>
    <submittedName>
        <fullName evidence="1">7753_t:CDS:1</fullName>
    </submittedName>
</protein>
<name>A0A9N9EH44_9GLOM</name>
<dbReference type="AlphaFoldDB" id="A0A9N9EH44"/>
<organism evidence="1 2">
    <name type="scientific">Dentiscutata erythropus</name>
    <dbReference type="NCBI Taxonomy" id="1348616"/>
    <lineage>
        <taxon>Eukaryota</taxon>
        <taxon>Fungi</taxon>
        <taxon>Fungi incertae sedis</taxon>
        <taxon>Mucoromycota</taxon>
        <taxon>Glomeromycotina</taxon>
        <taxon>Glomeromycetes</taxon>
        <taxon>Diversisporales</taxon>
        <taxon>Gigasporaceae</taxon>
        <taxon>Dentiscutata</taxon>
    </lineage>
</organism>
<proteinExistence type="predicted"/>
<keyword evidence="2" id="KW-1185">Reference proteome</keyword>
<evidence type="ECO:0000313" key="1">
    <source>
        <dbReference type="EMBL" id="CAG8674777.1"/>
    </source>
</evidence>
<evidence type="ECO:0000313" key="2">
    <source>
        <dbReference type="Proteomes" id="UP000789405"/>
    </source>
</evidence>